<evidence type="ECO:0000256" key="9">
    <source>
        <dbReference type="SAM" id="Phobius"/>
    </source>
</evidence>
<accession>A0A1Q9E229</accession>
<dbReference type="Pfam" id="PF18143">
    <property type="entry name" value="HAD_SAK_2"/>
    <property type="match status" value="1"/>
</dbReference>
<dbReference type="EC" id="3.4.16.-" evidence="7"/>
<evidence type="ECO:0000256" key="5">
    <source>
        <dbReference type="ARBA" id="ARBA00022801"/>
    </source>
</evidence>
<keyword evidence="5 7" id="KW-0378">Hydrolase</keyword>
<dbReference type="Proteomes" id="UP000186817">
    <property type="component" value="Unassembled WGS sequence"/>
</dbReference>
<feature type="transmembrane region" description="Helical" evidence="9">
    <location>
        <begin position="3094"/>
        <end position="3114"/>
    </location>
</feature>
<feature type="compositionally biased region" description="Polar residues" evidence="8">
    <location>
        <begin position="1713"/>
        <end position="1725"/>
    </location>
</feature>
<dbReference type="Gene3D" id="3.40.50.150">
    <property type="entry name" value="Vaccinia Virus protein VP39"/>
    <property type="match status" value="1"/>
</dbReference>
<feature type="region of interest" description="Disordered" evidence="8">
    <location>
        <begin position="535"/>
        <end position="599"/>
    </location>
</feature>
<proteinExistence type="inferred from homology"/>
<sequence>MSIAHIASREDRTSQICGVLCRKEALCRRRTGKLVLIIGRIMDCDVVVPRLLGILQPLTLEIVNWPGSEDQWLEGPSSASAPSRRIPFSKHLFVEKRDFGISGAEEPLSVCILCLLDSDREHAHFTTTAAKSIKRKTKTSPSISYRLPCYDLAYELRLADRLQHSVIIKWRGAGRLGEGLEAQVFTYKWRFEPRPAASRAAADDPVFELVLALAATQIAGDATIVSPVCWDGQPRLRADPGLALGKAVNRTELAREDRKSNAAAQHHRTEARVASLSVPPKCGAEYQTADTREWHAAEYKWEHDKGSRKHPFERARQFCHPESGDGHNVLTSTPEAETLGLQRSMGSFAMSADTWYCGFKCTSEKSAPDARTRALAGVPETAWVTLDAVDLVAELRCPVPTLQDVPPFMRPAVRMALVTALSRIRDSASRPSTPDITPSLRAWKLFLLAPRMLLTRTTQRGAQGRQELLAFAAALQRGDWALLLDEARRAGSCRPQSGAQSFDAETVAERKRQQACTKVRAGELSRARQLLRARARQRGHMARIDGPGPPSSGTANAHPASRRRAAVGRASPTRADRSCGGFARRTAGRTRLGSPHCPSQTRWRRARLEWRDDAVLVSLDGRSAYDTMSRASFLSALHSAAPELVPFVRLFYGQPSTYCWWDNEGNCRNIAQGEGCEQGDPLAPALYALGQHGAPLKAASAVHASDSLLAFLDDLYVLTTRERARAARDTVVGIVEAECGIASNEGNTRVYSSAGGPPPPGVAELGSDVWRGDKPLEERGLVVLGTPIGHPHFIAVWAAQRMRNERELLHQLPLLPDLQCVWLLLAVCASPRANHALRTVPPQAVASYAQAHDAAIWETLELCLGGIAEADVAHACTRLLATDGGCAPSLRSAVEARELLQVEGWHECPSWEAVGAGARPPRLTDQGLGDWPHGWQCCASRIRTSYFRERTLLPSLSPSACALLRPTGRCLVDSLDSHISEPACALPPQAMLLALRRRLRLPAVEEKWAKIVERAWVRVAREAVGPGGQVVPQQWLAHTTVPNVRSDDRRRLDLVVYGATPLGGALCCDATLVSPLTRTGLPQPCAAAHDGAALRVAERRKRAAYPELISGPQQLVVLGSEVGGRWNAGAHQLVRDLVRVRAQRAPPAVRSAASSAWARRWWTMLAVSVQHAVTSTALGSAWPALFHASQQSAPELERVLDLADAAGPSRLPLRGLLMLGQVVPQQWLVRTPAPGVDPDDRRRFDFVAYGATQLGEALCCDVTLVSPLARDGRPQPSLTTRDGAALAIAERRKRAAYPELLRRGPQRLCVLACETGGRWNDESLCLVAQLVRSRALRAPVPLRGAAAQGWYRRWWGLLSVAVQNTLCCHFARDAASPCPHAWRACTASAGPRRVPACAQLPAGPLSRCSHVAVTYCSQELVPGWQGASSTELRLPAQHPRCVGRAADSCWGAGGEHTGKEANEGGGFLSPAPADFDPKNDEAAATATVKLRIRLPPFASCSFAEGPARAGISTIVRADESGIDGELCPVPKQQSIANDLNAPCMDGHVDAHGGEHNVAADARPGLLADAQLGVSIRIKCAAAGAAVRAERYAAAWVAARSDGVRATPSARRAVSKRPAAEGNARVAEATKAQCKPCRSCLSEGQRRIRKVLDQRDALQEAIMFLAFGLQALLDVGVANRVSASGAVKLVGVRQQRPELRASVEGRPHHLAGGTSHQSPQHVTNDNGADATSIRLLQRGDAADADGSKGRGRHIGLREAGDSEPRFTVGEKVRLRHCYVICCKTVLFDDAGEVTAIQCECEFDSLGATGSENKSDGLGPNTVSWVAASRDLHVQVALQPGPADLLAVHGTAGGRILCEPWLAALWPKLVHHYHGRTTQDGYHGVGADSPTDSAEQSKFGGVVQLERLGEFRICQAGASFALQCVRAWVPKTPPKPGKRQRVPTAVHEATALASAARKQAMKDAACHFSLLEPLLLMCACDRWERVLALDLQEAWCEAAQLEEVGQGLFRLRVKHAAPSPAHPARGKSNSPEPPLLREGTFNPDNVWHVAGLRRCLRLLTIPGSQNDLVAEAGKVKLDFPRGWSLEHEGPYQPRYESLAPYAQSCGFMAAQLGRAIAGPLRDASDSEDAADIARVVTVQIVGREDLFLLAQDDLGFDAYSPTEFGTSWRARPFPDYSAALEPLAALAMLGLGLRLHQRLWSQAPRAFLDATCGTGTLAAAAKYCQKDWLILAGDVNPTLAKRARINLEAAFPKQTFELTELSEKPVPGIGVREWDATEPWPIPPTAAVNSSGRGLLIASNLPWGKNLKCQVEAATLITKCLARSFPDATLCLVAPEEVARDCDGWFRTVFTEPVGKKAALMLGHGICAKDPMAQLKARTAATAAERERVAKERAERVKAGVEEARKKRKMEEVKKQKEEAAGRAKKSSKADDVLESLYGGLPPPDPEKDQAMAQRVKEQATWKQHRFPPLPVEDPAKVIFLDVDGVLRPLTAGGFRSMMVDGEWALRAETADFISGALLSLRHIVESTGAIIVLSSEWRRDAPMREGVDNILTEYEMRPCATWTPTDLQRDMGTENPFKVQGVGFGGVKWGNRAAMTPGLRRARNKHRKFVRKAMAPALLGLGLLLLAAGGKEPQDFKQGPRTFCDDSPSRTGFLPAGRGAQYFYWLADTRRNDSAPLILWMTGGPGCSSILAMLTENGPCLIEKGNASEKWRMRRNPWSWTEAGTVLWVDQPGEVGFSVGAESNDELEVSERMLVFMLAFYERYPSLLKAPLFLAGESYAGHYVPAVATELLAAWDRGARLAKVRGLALGNALVSPAAQFASRPLMAFTGGKQEGGSVGGVVNQEVFASMEAGLPGCIDSILRCRRAPGTQISPSCVRAFHVCLTTELLPEMQCGRNVYDVRQVCHEQNVVDCFDFSAPQAFLNDAQVQKALGVPVGLAWRPCNLQVDSAFVRSGDYMSSTDGLVAELLERGVPVLAYSGDTDLMVDWLGTTGWMEKLAWRGQADWIAAPLRTFHVHNKSAGREKSYGGFTFLQVFESGHLVPKDQPEVALRMLQRFVSLRSDWAAAPPTALPSGSKDLGLRTQSPGPRTHVGPAFWAGLSALLGALCLAWALRLQKWEAFTERRAREISQWLSNNPQVKQWVVIDDINMADADLERDRKPGTLLMAPRIVPQPEAFNLTLTMDQAKAAVRLLRGEKLPPQVLPVQPQVELIG</sequence>
<keyword evidence="9" id="KW-0812">Transmembrane</keyword>
<evidence type="ECO:0000256" key="6">
    <source>
        <dbReference type="ARBA" id="ARBA00023180"/>
    </source>
</evidence>
<dbReference type="Gene3D" id="3.40.50.1820">
    <property type="entry name" value="alpha/beta hydrolase"/>
    <property type="match status" value="1"/>
</dbReference>
<keyword evidence="6" id="KW-0325">Glycoprotein</keyword>
<reference evidence="10 11" key="1">
    <citation type="submission" date="2016-02" db="EMBL/GenBank/DDBJ databases">
        <title>Genome analysis of coral dinoflagellate symbionts highlights evolutionary adaptations to a symbiotic lifestyle.</title>
        <authorList>
            <person name="Aranda M."/>
            <person name="Li Y."/>
            <person name="Liew Y.J."/>
            <person name="Baumgarten S."/>
            <person name="Simakov O."/>
            <person name="Wilson M."/>
            <person name="Piel J."/>
            <person name="Ashoor H."/>
            <person name="Bougouffa S."/>
            <person name="Bajic V.B."/>
            <person name="Ryu T."/>
            <person name="Ravasi T."/>
            <person name="Bayer T."/>
            <person name="Micklem G."/>
            <person name="Kim H."/>
            <person name="Bhak J."/>
            <person name="Lajeunesse T.C."/>
            <person name="Voolstra C.R."/>
        </authorList>
    </citation>
    <scope>NUCLEOTIDE SEQUENCE [LARGE SCALE GENOMIC DNA]</scope>
    <source>
        <strain evidence="10 11">CCMP2467</strain>
    </source>
</reference>
<feature type="region of interest" description="Disordered" evidence="8">
    <location>
        <begin position="2016"/>
        <end position="2036"/>
    </location>
</feature>
<dbReference type="SUPFAM" id="SSF53474">
    <property type="entry name" value="alpha/beta-Hydrolases"/>
    <property type="match status" value="1"/>
</dbReference>
<keyword evidence="2 7" id="KW-0121">Carboxypeptidase</keyword>
<dbReference type="SUPFAM" id="SSF50715">
    <property type="entry name" value="Ribosomal protein L25-like"/>
    <property type="match status" value="1"/>
</dbReference>
<organism evidence="10 11">
    <name type="scientific">Symbiodinium microadriaticum</name>
    <name type="common">Dinoflagellate</name>
    <name type="synonym">Zooxanthella microadriatica</name>
    <dbReference type="NCBI Taxonomy" id="2951"/>
    <lineage>
        <taxon>Eukaryota</taxon>
        <taxon>Sar</taxon>
        <taxon>Alveolata</taxon>
        <taxon>Dinophyceae</taxon>
        <taxon>Suessiales</taxon>
        <taxon>Symbiodiniaceae</taxon>
        <taxon>Symbiodinium</taxon>
    </lineage>
</organism>
<evidence type="ECO:0000256" key="7">
    <source>
        <dbReference type="RuleBase" id="RU361156"/>
    </source>
</evidence>
<evidence type="ECO:0000313" key="11">
    <source>
        <dbReference type="Proteomes" id="UP000186817"/>
    </source>
</evidence>
<dbReference type="PANTHER" id="PTHR11802">
    <property type="entry name" value="SERINE PROTEASE FAMILY S10 SERINE CARBOXYPEPTIDASE"/>
    <property type="match status" value="1"/>
</dbReference>
<dbReference type="InterPro" id="IPR029058">
    <property type="entry name" value="AB_hydrolase_fold"/>
</dbReference>
<gene>
    <name evidence="10" type="primary">CPY1</name>
    <name evidence="10" type="ORF">AK812_SmicGene15748</name>
</gene>
<evidence type="ECO:0000256" key="1">
    <source>
        <dbReference type="ARBA" id="ARBA00009431"/>
    </source>
</evidence>
<comment type="caution">
    <text evidence="10">The sequence shown here is derived from an EMBL/GenBank/DDBJ whole genome shotgun (WGS) entry which is preliminary data.</text>
</comment>
<feature type="region of interest" description="Disordered" evidence="8">
    <location>
        <begin position="2398"/>
        <end position="2447"/>
    </location>
</feature>
<feature type="compositionally biased region" description="Low complexity" evidence="8">
    <location>
        <begin position="580"/>
        <end position="593"/>
    </location>
</feature>
<dbReference type="InterPro" id="IPR001563">
    <property type="entry name" value="Peptidase_S10"/>
</dbReference>
<name>A0A1Q9E229_SYMMI</name>
<dbReference type="GO" id="GO:0006412">
    <property type="term" value="P:translation"/>
    <property type="evidence" value="ECO:0007669"/>
    <property type="project" value="InterPro"/>
</dbReference>
<dbReference type="PRINTS" id="PR00724">
    <property type="entry name" value="CRBOXYPTASEC"/>
</dbReference>
<protein>
    <recommendedName>
        <fullName evidence="7">Carboxypeptidase</fullName>
        <ecNumber evidence="7">3.4.16.-</ecNumber>
    </recommendedName>
</protein>
<comment type="similarity">
    <text evidence="1 7">Belongs to the peptidase S10 family.</text>
</comment>
<keyword evidence="3 7" id="KW-0645">Protease</keyword>
<feature type="region of interest" description="Disordered" evidence="8">
    <location>
        <begin position="1699"/>
        <end position="1726"/>
    </location>
</feature>
<feature type="compositionally biased region" description="Basic and acidic residues" evidence="8">
    <location>
        <begin position="2398"/>
        <end position="2430"/>
    </location>
</feature>
<evidence type="ECO:0000256" key="8">
    <source>
        <dbReference type="SAM" id="MobiDB-lite"/>
    </source>
</evidence>
<dbReference type="EMBL" id="LSRX01000290">
    <property type="protein sequence ID" value="OLQ01482.1"/>
    <property type="molecule type" value="Genomic_DNA"/>
</dbReference>
<dbReference type="SUPFAM" id="SSF53335">
    <property type="entry name" value="S-adenosyl-L-methionine-dependent methyltransferases"/>
    <property type="match status" value="1"/>
</dbReference>
<dbReference type="Gene3D" id="2.40.240.10">
    <property type="entry name" value="Ribosomal Protein L25, Chain P"/>
    <property type="match status" value="1"/>
</dbReference>
<evidence type="ECO:0000256" key="3">
    <source>
        <dbReference type="ARBA" id="ARBA00022670"/>
    </source>
</evidence>
<keyword evidence="4" id="KW-0732">Signal</keyword>
<evidence type="ECO:0000313" key="10">
    <source>
        <dbReference type="EMBL" id="OLQ01482.1"/>
    </source>
</evidence>
<keyword evidence="9" id="KW-1133">Transmembrane helix</keyword>
<dbReference type="PROSITE" id="PS00131">
    <property type="entry name" value="CARBOXYPEPT_SER_SER"/>
    <property type="match status" value="1"/>
</dbReference>
<dbReference type="GO" id="GO:0006508">
    <property type="term" value="P:proteolysis"/>
    <property type="evidence" value="ECO:0007669"/>
    <property type="project" value="UniProtKB-KW"/>
</dbReference>
<dbReference type="InterPro" id="IPR029063">
    <property type="entry name" value="SAM-dependent_MTases_sf"/>
</dbReference>
<dbReference type="GO" id="GO:0004185">
    <property type="term" value="F:serine-type carboxypeptidase activity"/>
    <property type="evidence" value="ECO:0007669"/>
    <property type="project" value="UniProtKB-UniRule"/>
</dbReference>
<dbReference type="InterPro" id="IPR018202">
    <property type="entry name" value="Ser_caboxypep_ser_AS"/>
</dbReference>
<keyword evidence="11" id="KW-1185">Reference proteome</keyword>
<dbReference type="PANTHER" id="PTHR11802:SF113">
    <property type="entry name" value="SERINE CARBOXYPEPTIDASE CTSA-4.1"/>
    <property type="match status" value="1"/>
</dbReference>
<keyword evidence="9" id="KW-0472">Membrane</keyword>
<dbReference type="Pfam" id="PF00450">
    <property type="entry name" value="Peptidase_S10"/>
    <property type="match status" value="1"/>
</dbReference>
<dbReference type="InterPro" id="IPR011035">
    <property type="entry name" value="Ribosomal_bL25/Gln-tRNA_synth"/>
</dbReference>
<dbReference type="OrthoDB" id="443318at2759"/>
<evidence type="ECO:0000256" key="4">
    <source>
        <dbReference type="ARBA" id="ARBA00022729"/>
    </source>
</evidence>
<evidence type="ECO:0000256" key="2">
    <source>
        <dbReference type="ARBA" id="ARBA00022645"/>
    </source>
</evidence>
<dbReference type="InterPro" id="IPR020056">
    <property type="entry name" value="Rbsml_bL25/Gln-tRNA_synth_N"/>
</dbReference>
<dbReference type="Gene3D" id="1.10.287.410">
    <property type="match status" value="1"/>
</dbReference>